<sequence length="94" mass="10680">MTYDDGQYGSNQYDDNQHSDNAKHEDKQYDDKYYEDKPAEGGLESPEQIGRRPGDSKDKGGKGGLLESYFWKALPGGDKKDSTYNYVIHNKKVP</sequence>
<evidence type="ECO:0000313" key="2">
    <source>
        <dbReference type="EnsemblMetazoa" id="tetur12g02160.1"/>
    </source>
</evidence>
<organism evidence="2 3">
    <name type="scientific">Tetranychus urticae</name>
    <name type="common">Two-spotted spider mite</name>
    <dbReference type="NCBI Taxonomy" id="32264"/>
    <lineage>
        <taxon>Eukaryota</taxon>
        <taxon>Metazoa</taxon>
        <taxon>Ecdysozoa</taxon>
        <taxon>Arthropoda</taxon>
        <taxon>Chelicerata</taxon>
        <taxon>Arachnida</taxon>
        <taxon>Acari</taxon>
        <taxon>Acariformes</taxon>
        <taxon>Trombidiformes</taxon>
        <taxon>Prostigmata</taxon>
        <taxon>Eleutherengona</taxon>
        <taxon>Raphignathae</taxon>
        <taxon>Tetranychoidea</taxon>
        <taxon>Tetranychidae</taxon>
        <taxon>Tetranychus</taxon>
    </lineage>
</organism>
<name>T1KIQ1_TETUR</name>
<evidence type="ECO:0000256" key="1">
    <source>
        <dbReference type="SAM" id="MobiDB-lite"/>
    </source>
</evidence>
<protein>
    <submittedName>
        <fullName evidence="2">Uncharacterized protein</fullName>
    </submittedName>
</protein>
<dbReference type="Proteomes" id="UP000015104">
    <property type="component" value="Unassembled WGS sequence"/>
</dbReference>
<keyword evidence="3" id="KW-1185">Reference proteome</keyword>
<feature type="compositionally biased region" description="Basic and acidic residues" evidence="1">
    <location>
        <begin position="49"/>
        <end position="61"/>
    </location>
</feature>
<dbReference type="EnsemblMetazoa" id="tetur12g02160.1">
    <property type="protein sequence ID" value="tetur12g02160.1"/>
    <property type="gene ID" value="tetur12g02160"/>
</dbReference>
<proteinExistence type="predicted"/>
<dbReference type="EMBL" id="CAEY01000114">
    <property type="status" value="NOT_ANNOTATED_CDS"/>
    <property type="molecule type" value="Genomic_DNA"/>
</dbReference>
<reference evidence="2" key="2">
    <citation type="submission" date="2015-06" db="UniProtKB">
        <authorList>
            <consortium name="EnsemblMetazoa"/>
        </authorList>
    </citation>
    <scope>IDENTIFICATION</scope>
</reference>
<accession>T1KIQ1</accession>
<dbReference type="HOGENOM" id="CLU_2389030_0_0_1"/>
<feature type="compositionally biased region" description="Basic and acidic residues" evidence="1">
    <location>
        <begin position="15"/>
        <end position="39"/>
    </location>
</feature>
<evidence type="ECO:0000313" key="3">
    <source>
        <dbReference type="Proteomes" id="UP000015104"/>
    </source>
</evidence>
<reference evidence="3" key="1">
    <citation type="submission" date="2011-08" db="EMBL/GenBank/DDBJ databases">
        <authorList>
            <person name="Rombauts S."/>
        </authorList>
    </citation>
    <scope>NUCLEOTIDE SEQUENCE</scope>
    <source>
        <strain evidence="3">London</strain>
    </source>
</reference>
<feature type="region of interest" description="Disordered" evidence="1">
    <location>
        <begin position="1"/>
        <end position="63"/>
    </location>
</feature>
<dbReference type="AlphaFoldDB" id="T1KIQ1"/>